<dbReference type="GO" id="GO:0071897">
    <property type="term" value="P:DNA biosynthetic process"/>
    <property type="evidence" value="ECO:0007669"/>
    <property type="project" value="UniProtKB-KW"/>
</dbReference>
<dbReference type="InterPro" id="IPR008926">
    <property type="entry name" value="RNR_R1-su_N"/>
</dbReference>
<feature type="domain" description="Ribonucleotide reductase large subunit N-terminal" evidence="15">
    <location>
        <begin position="19"/>
        <end position="100"/>
    </location>
</feature>
<dbReference type="PRINTS" id="PR01183">
    <property type="entry name" value="RIBORDTASEM1"/>
</dbReference>
<comment type="catalytic activity">
    <reaction evidence="13 14">
        <text>a 2'-deoxyribonucleoside 5'-diphosphate + [thioredoxin]-disulfide + H2O = a ribonucleoside 5'-diphosphate + [thioredoxin]-dithiol</text>
        <dbReference type="Rhea" id="RHEA:23252"/>
        <dbReference type="Rhea" id="RHEA-COMP:10698"/>
        <dbReference type="Rhea" id="RHEA-COMP:10700"/>
        <dbReference type="ChEBI" id="CHEBI:15377"/>
        <dbReference type="ChEBI" id="CHEBI:29950"/>
        <dbReference type="ChEBI" id="CHEBI:50058"/>
        <dbReference type="ChEBI" id="CHEBI:57930"/>
        <dbReference type="ChEBI" id="CHEBI:73316"/>
        <dbReference type="EC" id="1.17.4.1"/>
    </reaction>
</comment>
<dbReference type="InterPro" id="IPR013344">
    <property type="entry name" value="RNR_NrdJ/NrdZ"/>
</dbReference>
<keyword evidence="7 14" id="KW-0547">Nucleotide-binding</keyword>
<evidence type="ECO:0000256" key="3">
    <source>
        <dbReference type="ARBA" id="ARBA00012274"/>
    </source>
</evidence>
<reference evidence="19" key="2">
    <citation type="submission" date="2012-01" db="EMBL/GenBank/DDBJ databases">
        <title>Complete sequence of chromosome of Marinitoga piezophila KA3.</title>
        <authorList>
            <person name="Lucas S."/>
            <person name="Han J."/>
            <person name="Lapidus A."/>
            <person name="Cheng J.-F."/>
            <person name="Goodwin L."/>
            <person name="Pitluck S."/>
            <person name="Peters L."/>
            <person name="Mikhailova N."/>
            <person name="Teshima H."/>
            <person name="Detter J.C."/>
            <person name="Han C."/>
            <person name="Tapia R."/>
            <person name="Land M."/>
            <person name="Hauser L."/>
            <person name="Kyrpides N."/>
            <person name="Ivanova N."/>
            <person name="Pagani I."/>
            <person name="Jebbar M."/>
            <person name="Vannier P."/>
            <person name="Oger P."/>
            <person name="Cario A."/>
            <person name="Bartlett D."/>
            <person name="Noll K.M."/>
            <person name="Woyke T."/>
        </authorList>
    </citation>
    <scope>NUCLEOTIDE SEQUENCE [LARGE SCALE GENOMIC DNA]</scope>
    <source>
        <strain evidence="19">DSM 14283 / JCM 11233 / KA3</strain>
    </source>
</reference>
<dbReference type="InterPro" id="IPR013509">
    <property type="entry name" value="RNR_lsu_N"/>
</dbReference>
<dbReference type="InterPro" id="IPR024434">
    <property type="entry name" value="TSCPD_dom"/>
</dbReference>
<evidence type="ECO:0000256" key="2">
    <source>
        <dbReference type="ARBA" id="ARBA00007405"/>
    </source>
</evidence>
<comment type="function">
    <text evidence="12 14">Catalyzes the reduction of ribonucleotides to deoxyribonucleotides. May function to provide a pool of deoxyribonucleotide precursors for DNA repair during oxygen limitation and/or for immediate growth after restoration of oxygen.</text>
</comment>
<protein>
    <recommendedName>
        <fullName evidence="4 14">Vitamin B12-dependent ribonucleotide reductase</fullName>
        <ecNumber evidence="3 14">1.17.4.1</ecNumber>
    </recommendedName>
</protein>
<dbReference type="Proteomes" id="UP000007161">
    <property type="component" value="Chromosome"/>
</dbReference>
<dbReference type="GO" id="GO:0009263">
    <property type="term" value="P:deoxyribonucleotide biosynthetic process"/>
    <property type="evidence" value="ECO:0007669"/>
    <property type="project" value="UniProtKB-KW"/>
</dbReference>
<dbReference type="EC" id="1.17.4.1" evidence="3 14"/>
<keyword evidence="5 14" id="KW-0846">Cobalamin</keyword>
<dbReference type="InterPro" id="IPR050862">
    <property type="entry name" value="RdRp_reductase_class-2"/>
</dbReference>
<comment type="cofactor">
    <cofactor evidence="1 14">
        <name>adenosylcob(III)alamin</name>
        <dbReference type="ChEBI" id="CHEBI:18408"/>
    </cofactor>
</comment>
<dbReference type="EMBL" id="CP003257">
    <property type="protein sequence ID" value="AEX85918.1"/>
    <property type="molecule type" value="Genomic_DNA"/>
</dbReference>
<evidence type="ECO:0000259" key="17">
    <source>
        <dbReference type="Pfam" id="PF12637"/>
    </source>
</evidence>
<evidence type="ECO:0000313" key="19">
    <source>
        <dbReference type="Proteomes" id="UP000007161"/>
    </source>
</evidence>
<evidence type="ECO:0000256" key="5">
    <source>
        <dbReference type="ARBA" id="ARBA00022628"/>
    </source>
</evidence>
<keyword evidence="19" id="KW-1185">Reference proteome</keyword>
<dbReference type="GO" id="GO:0004748">
    <property type="term" value="F:ribonucleoside-diphosphate reductase activity, thioredoxin disulfide as acceptor"/>
    <property type="evidence" value="ECO:0007669"/>
    <property type="project" value="UniProtKB-EC"/>
</dbReference>
<evidence type="ECO:0000256" key="9">
    <source>
        <dbReference type="ARBA" id="ARBA00023116"/>
    </source>
</evidence>
<dbReference type="STRING" id="443254.Marpi_1524"/>
<evidence type="ECO:0000256" key="14">
    <source>
        <dbReference type="RuleBase" id="RU364064"/>
    </source>
</evidence>
<dbReference type="HOGENOM" id="CLU_000404_2_0_0"/>
<evidence type="ECO:0000256" key="4">
    <source>
        <dbReference type="ARBA" id="ARBA00014409"/>
    </source>
</evidence>
<dbReference type="SUPFAM" id="SSF51998">
    <property type="entry name" value="PFL-like glycyl radical enzymes"/>
    <property type="match status" value="1"/>
</dbReference>
<dbReference type="GO" id="GO:0005524">
    <property type="term" value="F:ATP binding"/>
    <property type="evidence" value="ECO:0007669"/>
    <property type="project" value="InterPro"/>
</dbReference>
<feature type="domain" description="Ribonucleotide reductase large subunit C-terminal" evidence="16">
    <location>
        <begin position="131"/>
        <end position="638"/>
    </location>
</feature>
<dbReference type="RefSeq" id="WP_014296989.1">
    <property type="nucleotide sequence ID" value="NC_016751.1"/>
</dbReference>
<keyword evidence="11 14" id="KW-0170">Cobalt</keyword>
<dbReference type="Gene3D" id="3.20.70.20">
    <property type="match status" value="1"/>
</dbReference>
<reference evidence="18 19" key="1">
    <citation type="journal article" date="2012" name="J. Bacteriol.">
        <title>Complete Genome Sequence of the Thermophilic, Piezophilic, Heterotrophic Bacterium Marinitoga piezophila KA3.</title>
        <authorList>
            <person name="Lucas S."/>
            <person name="Han J."/>
            <person name="Lapidus A."/>
            <person name="Cheng J.F."/>
            <person name="Goodwin L.A."/>
            <person name="Pitluck S."/>
            <person name="Peters L."/>
            <person name="Mikhailova N."/>
            <person name="Teshima H."/>
            <person name="Detter J.C."/>
            <person name="Han C."/>
            <person name="Tapia R."/>
            <person name="Land M."/>
            <person name="Hauser L."/>
            <person name="Kyrpides N.C."/>
            <person name="Ivanova N."/>
            <person name="Pagani I."/>
            <person name="Vannier P."/>
            <person name="Oger P."/>
            <person name="Bartlett D.H."/>
            <person name="Noll K.M."/>
            <person name="Woyke T."/>
            <person name="Jebbar M."/>
        </authorList>
    </citation>
    <scope>NUCLEOTIDE SEQUENCE [LARGE SCALE GENOMIC DNA]</scope>
    <source>
        <strain evidence="19">DSM 14283 / JCM 11233 / KA3</strain>
    </source>
</reference>
<dbReference type="GO" id="GO:0031419">
    <property type="term" value="F:cobalamin binding"/>
    <property type="evidence" value="ECO:0007669"/>
    <property type="project" value="UniProtKB-KW"/>
</dbReference>
<dbReference type="KEGG" id="mpz:Marpi_1524"/>
<evidence type="ECO:0000256" key="1">
    <source>
        <dbReference type="ARBA" id="ARBA00001922"/>
    </source>
</evidence>
<dbReference type="CDD" id="cd02888">
    <property type="entry name" value="RNR_II_dimer"/>
    <property type="match status" value="1"/>
</dbReference>
<dbReference type="InterPro" id="IPR000788">
    <property type="entry name" value="RNR_lg_C"/>
</dbReference>
<evidence type="ECO:0000256" key="7">
    <source>
        <dbReference type="ARBA" id="ARBA00022741"/>
    </source>
</evidence>
<evidence type="ECO:0000256" key="11">
    <source>
        <dbReference type="ARBA" id="ARBA00023285"/>
    </source>
</evidence>
<dbReference type="NCBIfam" id="TIGR02504">
    <property type="entry name" value="NrdJ_Z"/>
    <property type="match status" value="1"/>
</dbReference>
<keyword evidence="8 14" id="KW-0560">Oxidoreductase</keyword>
<keyword evidence="6 14" id="KW-0237">DNA synthesis</keyword>
<evidence type="ECO:0000256" key="6">
    <source>
        <dbReference type="ARBA" id="ARBA00022634"/>
    </source>
</evidence>
<keyword evidence="9" id="KW-0215">Deoxyribonucleotide synthesis</keyword>
<dbReference type="Pfam" id="PF02867">
    <property type="entry name" value="Ribonuc_red_lgC"/>
    <property type="match status" value="1"/>
</dbReference>
<proteinExistence type="inferred from homology"/>
<accession>H2J4A3</accession>
<dbReference type="UniPathway" id="UPA00326"/>
<dbReference type="Pfam" id="PF00317">
    <property type="entry name" value="Ribonuc_red_lgN"/>
    <property type="match status" value="1"/>
</dbReference>
<dbReference type="SUPFAM" id="SSF48168">
    <property type="entry name" value="R1 subunit of ribonucleotide reductase, N-terminal domain"/>
    <property type="match status" value="1"/>
</dbReference>
<dbReference type="OrthoDB" id="9762933at2"/>
<name>H2J4A3_MARPK</name>
<evidence type="ECO:0000256" key="12">
    <source>
        <dbReference type="ARBA" id="ARBA00025437"/>
    </source>
</evidence>
<feature type="domain" description="TSCPD" evidence="17">
    <location>
        <begin position="675"/>
        <end position="762"/>
    </location>
</feature>
<keyword evidence="10" id="KW-1015">Disulfide bond</keyword>
<sequence length="840" mass="95351">MTEIFNLDDFLDHFINISPSENAERILRDRYFLKDGEGNYLEHSWEDITRRVSRYIASAEILYTEDIEEIRNVEKKFYKLLKSRVFLPNSPTLFNSGKTLPLEIFKKPLEEMTIEDYKRIYNSRNRHNMLSACFVVPLEDSMEGIFEAVKDAALIQKYGGGVGYDFSVLRPKDSSIAGTGGKSSGPISFMNVFNTTASTIEQGGARRGAQMAVMRYDHPDVIDFINSKKNNDGKSVLNYFNISVNFDNPEEFLKKLENDEEIELSHPNSNIKKTIKARELFDLIANNAWKSGDPGMLFLGRHNKYYALSDVTPVSATNPCGEEPLPPYGSCNLGSIDLAKVVDFVNLGNPDHENNELFKDLIYWCSRFLDDVIDINVYPLEEIDKVSKEQRFIGLGIMGLADALFKKELAYNSEEGRRFMAESTAQFAYYSHLASTELAKERGSFPLFDRSKYKKGFIPFAMLKDDFSENIRKWNELIRKHFFNEAKEFKRNVQVNTVAPTGSISNIADTSSGIEPNFMLAYIRYMTDKEGNRVPLPYMNRILKEKLDGELTSELEAEIIEKGSVQNIEGISEEIKRVFVTAMDISGEDHLMAQHMIQSYLDASCSKTINLPKEATVDDIKNIYKMAMELSLKGITIYRDGSLETQVLTKAKKKDDKKVTFFVLDEKHKLRARPRKDTLKSVTRKYKTGSGTVYITVSFDDNGEAIEIFLSDGTETAEIIGRLSSIALRSGVSADEILEQLSKVKGTYCKGISGEIKKALEDFEDLWKDNEGDIEVFHVGKPLSREEVEKFVHANKLEYTKGYYIDNEGNTYCPTCLSKNSLLMTEGCISCKTCGWSKCS</sequence>
<dbReference type="AlphaFoldDB" id="H2J4A3"/>
<evidence type="ECO:0000259" key="16">
    <source>
        <dbReference type="Pfam" id="PF02867"/>
    </source>
</evidence>
<gene>
    <name evidence="18" type="ordered locus">Marpi_1524</name>
</gene>
<evidence type="ECO:0000256" key="10">
    <source>
        <dbReference type="ARBA" id="ARBA00023157"/>
    </source>
</evidence>
<dbReference type="Pfam" id="PF12637">
    <property type="entry name" value="TSCPD"/>
    <property type="match status" value="1"/>
</dbReference>
<organism evidence="18 19">
    <name type="scientific">Marinitoga piezophila (strain DSM 14283 / JCM 11233 / KA3)</name>
    <dbReference type="NCBI Taxonomy" id="443254"/>
    <lineage>
        <taxon>Bacteria</taxon>
        <taxon>Thermotogati</taxon>
        <taxon>Thermotogota</taxon>
        <taxon>Thermotogae</taxon>
        <taxon>Petrotogales</taxon>
        <taxon>Petrotogaceae</taxon>
        <taxon>Marinitoga</taxon>
    </lineage>
</organism>
<dbReference type="PANTHER" id="PTHR43371:SF1">
    <property type="entry name" value="RIBONUCLEOSIDE-DIPHOSPHATE REDUCTASE"/>
    <property type="match status" value="1"/>
</dbReference>
<evidence type="ECO:0000256" key="8">
    <source>
        <dbReference type="ARBA" id="ARBA00023002"/>
    </source>
</evidence>
<evidence type="ECO:0000313" key="18">
    <source>
        <dbReference type="EMBL" id="AEX85918.1"/>
    </source>
</evidence>
<dbReference type="eggNOG" id="COG0209">
    <property type="taxonomic scope" value="Bacteria"/>
</dbReference>
<dbReference type="PANTHER" id="PTHR43371">
    <property type="entry name" value="VITAMIN B12-DEPENDENT RIBONUCLEOTIDE REDUCTASE"/>
    <property type="match status" value="1"/>
</dbReference>
<evidence type="ECO:0000259" key="15">
    <source>
        <dbReference type="Pfam" id="PF00317"/>
    </source>
</evidence>
<comment type="similarity">
    <text evidence="2 14">Belongs to the ribonucleoside diphosphate reductase class-2 family.</text>
</comment>
<evidence type="ECO:0000256" key="13">
    <source>
        <dbReference type="ARBA" id="ARBA00047754"/>
    </source>
</evidence>